<dbReference type="GO" id="GO:0009982">
    <property type="term" value="F:pseudouridine synthase activity"/>
    <property type="evidence" value="ECO:0007669"/>
    <property type="project" value="InterPro"/>
</dbReference>
<proteinExistence type="predicted"/>
<sequence length="224" mass="25601">MLEISIRICYTMFMEPDVQERERAFFEAERKRVPHLFERASMIDSPEFLKSIGIEAIDKDLPVGYLRLFPQDFIVEEIARSKELRTIDIDSSVPDVSQEGQTWYADLVKIGISTLDAQAHLAEILGIEPRAIGFAGIKDRLALTAQAISIRNIDEVEKLQEIRKGSDCQRRSSGQPVYYHASFTGKFFRKHLFGDTKEVTKYSGRRILEFFLVPAIWHSAAAES</sequence>
<dbReference type="InterPro" id="IPR020119">
    <property type="entry name" value="PsdUridine_synth_TruD_CS"/>
</dbReference>
<dbReference type="EMBL" id="LCRF01000080">
    <property type="protein sequence ID" value="KKW29320.1"/>
    <property type="molecule type" value="Genomic_DNA"/>
</dbReference>
<dbReference type="GO" id="GO:0006396">
    <property type="term" value="P:RNA processing"/>
    <property type="evidence" value="ECO:0007669"/>
    <property type="project" value="UniProtKB-ARBA"/>
</dbReference>
<dbReference type="GO" id="GO:0003723">
    <property type="term" value="F:RNA binding"/>
    <property type="evidence" value="ECO:0007669"/>
    <property type="project" value="InterPro"/>
</dbReference>
<dbReference type="GO" id="GO:0001522">
    <property type="term" value="P:pseudouridine synthesis"/>
    <property type="evidence" value="ECO:0007669"/>
    <property type="project" value="InterPro"/>
</dbReference>
<name>A0A0G1XEK0_9BACT</name>
<dbReference type="InterPro" id="IPR042214">
    <property type="entry name" value="TruD_catalytic"/>
</dbReference>
<accession>A0A0G1XEK0</accession>
<evidence type="ECO:0000313" key="1">
    <source>
        <dbReference type="EMBL" id="KKW29320.1"/>
    </source>
</evidence>
<reference evidence="1 2" key="1">
    <citation type="journal article" date="2015" name="Nature">
        <title>rRNA introns, odd ribosomes, and small enigmatic genomes across a large radiation of phyla.</title>
        <authorList>
            <person name="Brown C.T."/>
            <person name="Hug L.A."/>
            <person name="Thomas B.C."/>
            <person name="Sharon I."/>
            <person name="Castelle C.J."/>
            <person name="Singh A."/>
            <person name="Wilkins M.J."/>
            <person name="Williams K.H."/>
            <person name="Banfield J.F."/>
        </authorList>
    </citation>
    <scope>NUCLEOTIDE SEQUENCE [LARGE SCALE GENOMIC DNA]</scope>
</reference>
<dbReference type="InterPro" id="IPR001656">
    <property type="entry name" value="PsdUridine_synth_TruD"/>
</dbReference>
<dbReference type="SUPFAM" id="SSF55120">
    <property type="entry name" value="Pseudouridine synthase"/>
    <property type="match status" value="1"/>
</dbReference>
<dbReference type="GO" id="GO:0140098">
    <property type="term" value="F:catalytic activity, acting on RNA"/>
    <property type="evidence" value="ECO:0007669"/>
    <property type="project" value="UniProtKB-ARBA"/>
</dbReference>
<dbReference type="Gene3D" id="3.30.2350.20">
    <property type="entry name" value="TruD, catalytic domain"/>
    <property type="match status" value="1"/>
</dbReference>
<comment type="caution">
    <text evidence="1">The sequence shown here is derived from an EMBL/GenBank/DDBJ whole genome shotgun (WGS) entry which is preliminary data.</text>
</comment>
<gene>
    <name evidence="1" type="ORF">UY74_C0080G0005</name>
</gene>
<protein>
    <submittedName>
        <fullName evidence="1">tRNA pseudouridine synthase D</fullName>
    </submittedName>
</protein>
<dbReference type="InterPro" id="IPR020103">
    <property type="entry name" value="PsdUridine_synth_cat_dom_sf"/>
</dbReference>
<dbReference type="Proteomes" id="UP000034445">
    <property type="component" value="Unassembled WGS sequence"/>
</dbReference>
<organism evidence="1 2">
    <name type="scientific">Candidatus Kaiserbacteria bacterium GW2011_GWC2_52_8b</name>
    <dbReference type="NCBI Taxonomy" id="1618676"/>
    <lineage>
        <taxon>Bacteria</taxon>
        <taxon>Candidatus Kaiseribacteriota</taxon>
    </lineage>
</organism>
<dbReference type="AlphaFoldDB" id="A0A0G1XEK0"/>
<dbReference type="Pfam" id="PF01142">
    <property type="entry name" value="TruD"/>
    <property type="match status" value="1"/>
</dbReference>
<dbReference type="PROSITE" id="PS01268">
    <property type="entry name" value="UPF0024"/>
    <property type="match status" value="1"/>
</dbReference>
<evidence type="ECO:0000313" key="2">
    <source>
        <dbReference type="Proteomes" id="UP000034445"/>
    </source>
</evidence>